<dbReference type="GeneID" id="14005386"/>
<dbReference type="KEGG" id="vg:14005386"/>
<dbReference type="EMBL" id="JN371769">
    <property type="protein sequence ID" value="AFD02962.1"/>
    <property type="molecule type" value="Genomic_DNA"/>
</dbReference>
<keyword evidence="2" id="KW-1185">Reference proteome</keyword>
<proteinExistence type="predicted"/>
<dbReference type="OrthoDB" id="26662at10239"/>
<evidence type="ECO:0000313" key="1">
    <source>
        <dbReference type="EMBL" id="AFD02962.1"/>
    </source>
</evidence>
<dbReference type="RefSeq" id="YP_007001613.1">
    <property type="nucleotide sequence ID" value="NC_019443.1"/>
</dbReference>
<name>H8ZNA1_9CAUD</name>
<organism evidence="1 2">
    <name type="scientific">Synechococcus phage metaG-MbCM1</name>
    <dbReference type="NCBI Taxonomy" id="1079999"/>
    <lineage>
        <taxon>Viruses</taxon>
        <taxon>Duplodnaviria</taxon>
        <taxon>Heunggongvirae</taxon>
        <taxon>Uroviricota</taxon>
        <taxon>Caudoviricetes</taxon>
        <taxon>Pantevenvirales</taxon>
        <taxon>Kyanoviridae</taxon>
        <taxon>Galenevirus</taxon>
        <taxon>Galenevirus mbcm1</taxon>
    </lineage>
</organism>
<reference evidence="1 2" key="1">
    <citation type="submission" date="2011-07" db="EMBL/GenBank/DDBJ databases">
        <title>Viral Tagging: a high-throughput approach to explore virus-host interactions.</title>
        <authorList>
            <person name="Deng L."/>
            <person name="Sullivan M.B."/>
            <person name="Poulos B."/>
            <person name="Ignacio Espinoza J.C."/>
        </authorList>
    </citation>
    <scope>NUCLEOTIDE SEQUENCE [LARGE SCALE GENOMIC DNA]</scope>
</reference>
<protein>
    <submittedName>
        <fullName evidence="1">Uncharacterized protein</fullName>
    </submittedName>
</protein>
<evidence type="ECO:0000313" key="2">
    <source>
        <dbReference type="Proteomes" id="UP000007597"/>
    </source>
</evidence>
<sequence length="74" mass="8947">MIDDHPDFDEIDDHDYHLKLYHQDLRLLHSCVEKSILSWPGGDPREQEAMFVMRDILYKGLLEHQYHQLNVDRD</sequence>
<accession>H8ZNA1</accession>
<dbReference type="Proteomes" id="UP000007597">
    <property type="component" value="Segment"/>
</dbReference>